<dbReference type="InterPro" id="IPR041588">
    <property type="entry name" value="Integrase_H2C2"/>
</dbReference>
<feature type="region of interest" description="Disordered" evidence="1">
    <location>
        <begin position="280"/>
        <end position="301"/>
    </location>
</feature>
<dbReference type="InterPro" id="IPR036397">
    <property type="entry name" value="RNaseH_sf"/>
</dbReference>
<protein>
    <submittedName>
        <fullName evidence="3">Gypsy retrotransposon integrase-like protein 1</fullName>
    </submittedName>
</protein>
<dbReference type="SUPFAM" id="SSF53098">
    <property type="entry name" value="Ribonuclease H-like"/>
    <property type="match status" value="1"/>
</dbReference>
<evidence type="ECO:0000313" key="3">
    <source>
        <dbReference type="EMBL" id="KYP60082.1"/>
    </source>
</evidence>
<name>A0A151SZ71_CAJCA</name>
<dbReference type="PANTHER" id="PTHR37984:SF5">
    <property type="entry name" value="PROTEIN NYNRIN-LIKE"/>
    <property type="match status" value="1"/>
</dbReference>
<dbReference type="PANTHER" id="PTHR37984">
    <property type="entry name" value="PROTEIN CBG26694"/>
    <property type="match status" value="1"/>
</dbReference>
<feature type="domain" description="Integrase catalytic" evidence="2">
    <location>
        <begin position="181"/>
        <end position="301"/>
    </location>
</feature>
<dbReference type="EMBL" id="CM003612">
    <property type="protein sequence ID" value="KYP60082.1"/>
    <property type="molecule type" value="Genomic_DNA"/>
</dbReference>
<evidence type="ECO:0000313" key="4">
    <source>
        <dbReference type="Proteomes" id="UP000075243"/>
    </source>
</evidence>
<dbReference type="GO" id="GO:0003676">
    <property type="term" value="F:nucleic acid binding"/>
    <property type="evidence" value="ECO:0007669"/>
    <property type="project" value="InterPro"/>
</dbReference>
<evidence type="ECO:0000259" key="2">
    <source>
        <dbReference type="PROSITE" id="PS50994"/>
    </source>
</evidence>
<dbReference type="Pfam" id="PF17921">
    <property type="entry name" value="Integrase_H2C2"/>
    <property type="match status" value="1"/>
</dbReference>
<gene>
    <name evidence="3" type="ORF">KK1_015530</name>
</gene>
<dbReference type="Pfam" id="PF00665">
    <property type="entry name" value="rve"/>
    <property type="match status" value="1"/>
</dbReference>
<dbReference type="InterPro" id="IPR050951">
    <property type="entry name" value="Retrovirus_Pol_polyprotein"/>
</dbReference>
<keyword evidence="4" id="KW-1185">Reference proteome</keyword>
<dbReference type="Gene3D" id="1.10.340.70">
    <property type="match status" value="1"/>
</dbReference>
<proteinExistence type="predicted"/>
<dbReference type="InterPro" id="IPR001584">
    <property type="entry name" value="Integrase_cat-core"/>
</dbReference>
<dbReference type="GO" id="GO:0015074">
    <property type="term" value="P:DNA integration"/>
    <property type="evidence" value="ECO:0007669"/>
    <property type="project" value="InterPro"/>
</dbReference>
<dbReference type="AlphaFoldDB" id="A0A151SZ71"/>
<dbReference type="Gene3D" id="3.30.420.10">
    <property type="entry name" value="Ribonuclease H-like superfamily/Ribonuclease H"/>
    <property type="match status" value="2"/>
</dbReference>
<sequence>MVEQLSGTYQAKDTLLQRYFHVASHQILSFDEFTIQHVPREQNTRVNLLSKLASTKSPGQHRTIIQETLHSPSLDDKVVNVSDSEDLGWMTGIWSYLKEGTLPEDKDEAWRMRMRSAKFKIHRGICGMHSGARSMATRVLRAGYYWPTLKSDCQDYIQKCKECQQFGNTHRQPPEALHHMMSAWPFSQWGMDILGSFPPAKGQLKFLLVAINYFTKWIEACPLAKITTENVQKFTWRNIICRFEIPHTLFIDNGRQFIAQGFRTSSASSVSNIFRPRWNTPKPMVKLKQPTRSSSGNLRSD</sequence>
<reference evidence="3 4" key="1">
    <citation type="journal article" date="2012" name="Nat. Biotechnol.">
        <title>Draft genome sequence of pigeonpea (Cajanus cajan), an orphan legume crop of resource-poor farmers.</title>
        <authorList>
            <person name="Varshney R.K."/>
            <person name="Chen W."/>
            <person name="Li Y."/>
            <person name="Bharti A.K."/>
            <person name="Saxena R.K."/>
            <person name="Schlueter J.A."/>
            <person name="Donoghue M.T."/>
            <person name="Azam S."/>
            <person name="Fan G."/>
            <person name="Whaley A.M."/>
            <person name="Farmer A.D."/>
            <person name="Sheridan J."/>
            <person name="Iwata A."/>
            <person name="Tuteja R."/>
            <person name="Penmetsa R.V."/>
            <person name="Wu W."/>
            <person name="Upadhyaya H.D."/>
            <person name="Yang S.P."/>
            <person name="Shah T."/>
            <person name="Saxena K.B."/>
            <person name="Michael T."/>
            <person name="McCombie W.R."/>
            <person name="Yang B."/>
            <person name="Zhang G."/>
            <person name="Yang H."/>
            <person name="Wang J."/>
            <person name="Spillane C."/>
            <person name="Cook D.R."/>
            <person name="May G.D."/>
            <person name="Xu X."/>
            <person name="Jackson S.A."/>
        </authorList>
    </citation>
    <scope>NUCLEOTIDE SEQUENCE [LARGE SCALE GENOMIC DNA]</scope>
    <source>
        <strain evidence="4">cv. Asha</strain>
    </source>
</reference>
<organism evidence="3 4">
    <name type="scientific">Cajanus cajan</name>
    <name type="common">Pigeon pea</name>
    <name type="synonym">Cajanus indicus</name>
    <dbReference type="NCBI Taxonomy" id="3821"/>
    <lineage>
        <taxon>Eukaryota</taxon>
        <taxon>Viridiplantae</taxon>
        <taxon>Streptophyta</taxon>
        <taxon>Embryophyta</taxon>
        <taxon>Tracheophyta</taxon>
        <taxon>Spermatophyta</taxon>
        <taxon>Magnoliopsida</taxon>
        <taxon>eudicotyledons</taxon>
        <taxon>Gunneridae</taxon>
        <taxon>Pentapetalae</taxon>
        <taxon>rosids</taxon>
        <taxon>fabids</taxon>
        <taxon>Fabales</taxon>
        <taxon>Fabaceae</taxon>
        <taxon>Papilionoideae</taxon>
        <taxon>50 kb inversion clade</taxon>
        <taxon>NPAAA clade</taxon>
        <taxon>indigoferoid/millettioid clade</taxon>
        <taxon>Phaseoleae</taxon>
        <taxon>Cajanus</taxon>
    </lineage>
</organism>
<dbReference type="PROSITE" id="PS50994">
    <property type="entry name" value="INTEGRASE"/>
    <property type="match status" value="1"/>
</dbReference>
<feature type="compositionally biased region" description="Polar residues" evidence="1">
    <location>
        <begin position="290"/>
        <end position="301"/>
    </location>
</feature>
<evidence type="ECO:0000256" key="1">
    <source>
        <dbReference type="SAM" id="MobiDB-lite"/>
    </source>
</evidence>
<dbReference type="Proteomes" id="UP000075243">
    <property type="component" value="Chromosome 10"/>
</dbReference>
<accession>A0A151SZ71</accession>
<dbReference type="InterPro" id="IPR012337">
    <property type="entry name" value="RNaseH-like_sf"/>
</dbReference>
<dbReference type="Gramene" id="C.cajan_15092.t">
    <property type="protein sequence ID" value="C.cajan_15092.t"/>
    <property type="gene ID" value="C.cajan_15092"/>
</dbReference>